<organism evidence="2 3">
    <name type="scientific">Dietzia maris</name>
    <dbReference type="NCBI Taxonomy" id="37915"/>
    <lineage>
        <taxon>Bacteria</taxon>
        <taxon>Bacillati</taxon>
        <taxon>Actinomycetota</taxon>
        <taxon>Actinomycetes</taxon>
        <taxon>Mycobacteriales</taxon>
        <taxon>Dietziaceae</taxon>
        <taxon>Dietzia</taxon>
    </lineage>
</organism>
<name>A0AAE4QWJ5_9ACTN</name>
<reference evidence="2" key="1">
    <citation type="submission" date="2023-10" db="EMBL/GenBank/DDBJ databases">
        <title>Development of a sustainable strategy for remediation of hydrocarbon-contaminated territories based on the waste exchange concept.</title>
        <authorList>
            <person name="Krivoruchko A."/>
        </authorList>
    </citation>
    <scope>NUCLEOTIDE SEQUENCE</scope>
    <source>
        <strain evidence="2">IEGM 1175</strain>
    </source>
</reference>
<dbReference type="Gene3D" id="3.50.50.60">
    <property type="entry name" value="FAD/NAD(P)-binding domain"/>
    <property type="match status" value="1"/>
</dbReference>
<dbReference type="AlphaFoldDB" id="A0AAE4QWJ5"/>
<sequence>MNATGGGLYDVAVVGLGPAGRALASRCAAAGLTVLALDPRPDAPWRQTLSVWADQVPPWLRPGACGVDVLAHTVPAAALYAPDRAVLHREYAVLDNEALRRALPLGPGVTVELAEVDDTGVRALTARAHRVVDCRGAGGRLNRGPLQTAYGIVVDAADAAPALGGENALFMDWRTDYLRGRNADDHDDDNSDDNSHDDNSDDDEVGPSFLYAIPVGPDRVLLEETCLAGLPAPDPAVLASRLRSRLAGRGVSPAAIASPLSVERVRIPLLPRAGLTEDPRVEAFGTAGGHGHAATGYSVAAMLAAVPAAVHAIEAGYPLPAPRSPLSTALHGVGLRVLLRADDGTLRALFNAFGRLDGRRQRWFLDAASPSYQVAAAMWGMWFSMSARNKSGMVAAVLRPSARTSGGGVPITSAGTRTVPVEGE</sequence>
<evidence type="ECO:0000313" key="2">
    <source>
        <dbReference type="EMBL" id="MDV6297653.1"/>
    </source>
</evidence>
<accession>A0AAE4QWJ5</accession>
<dbReference type="InterPro" id="IPR036188">
    <property type="entry name" value="FAD/NAD-bd_sf"/>
</dbReference>
<protein>
    <submittedName>
        <fullName evidence="2">Lycopene cyclase family protein</fullName>
    </submittedName>
</protein>
<evidence type="ECO:0000313" key="3">
    <source>
        <dbReference type="Proteomes" id="UP001185873"/>
    </source>
</evidence>
<dbReference type="PANTHER" id="PTHR39757:SF5">
    <property type="entry name" value="OS02G0190600 PROTEIN"/>
    <property type="match status" value="1"/>
</dbReference>
<dbReference type="EMBL" id="JAWLKJ010000001">
    <property type="protein sequence ID" value="MDV6297653.1"/>
    <property type="molecule type" value="Genomic_DNA"/>
</dbReference>
<evidence type="ECO:0000256" key="1">
    <source>
        <dbReference type="SAM" id="MobiDB-lite"/>
    </source>
</evidence>
<proteinExistence type="predicted"/>
<comment type="caution">
    <text evidence="2">The sequence shown here is derived from an EMBL/GenBank/DDBJ whole genome shotgun (WGS) entry which is preliminary data.</text>
</comment>
<dbReference type="Proteomes" id="UP001185873">
    <property type="component" value="Unassembled WGS sequence"/>
</dbReference>
<dbReference type="Pfam" id="PF05834">
    <property type="entry name" value="Lycopene_cycl"/>
    <property type="match status" value="2"/>
</dbReference>
<dbReference type="RefSeq" id="WP_317468284.1">
    <property type="nucleotide sequence ID" value="NZ_JAWLKJ010000001.1"/>
</dbReference>
<dbReference type="PANTHER" id="PTHR39757">
    <property type="match status" value="1"/>
</dbReference>
<feature type="region of interest" description="Disordered" evidence="1">
    <location>
        <begin position="183"/>
        <end position="208"/>
    </location>
</feature>
<gene>
    <name evidence="2" type="ORF">R3P82_00840</name>
</gene>
<dbReference type="SUPFAM" id="SSF51905">
    <property type="entry name" value="FAD/NAD(P)-binding domain"/>
    <property type="match status" value="1"/>
</dbReference>